<evidence type="ECO:0000313" key="2">
    <source>
        <dbReference type="EMBL" id="SBT34185.1"/>
    </source>
</evidence>
<dbReference type="AlphaFoldDB" id="A0A1A8YRX0"/>
<gene>
    <name evidence="2" type="ORF">POVWA2_018630</name>
</gene>
<sequence>MTWMGTKRLYSITLTGHIRICALQVKLKKGGKGEKRKNRAKKRAKTGRKKGEKKGKNRAKTKCQGGMHREMLAMCALFPHFAP</sequence>
<feature type="region of interest" description="Disordered" evidence="1">
    <location>
        <begin position="28"/>
        <end position="62"/>
    </location>
</feature>
<evidence type="ECO:0000313" key="3">
    <source>
        <dbReference type="Proteomes" id="UP000078550"/>
    </source>
</evidence>
<protein>
    <submittedName>
        <fullName evidence="2">Uncharacterized protein</fullName>
    </submittedName>
</protein>
<name>A0A1A8YRX0_PLAOA</name>
<reference evidence="3" key="1">
    <citation type="submission" date="2016-05" db="EMBL/GenBank/DDBJ databases">
        <authorList>
            <person name="Naeem Raeece"/>
        </authorList>
    </citation>
    <scope>NUCLEOTIDE SEQUENCE [LARGE SCALE GENOMIC DNA]</scope>
</reference>
<dbReference type="EMBL" id="FLRE01000071">
    <property type="protein sequence ID" value="SBT34185.1"/>
    <property type="molecule type" value="Genomic_DNA"/>
</dbReference>
<feature type="compositionally biased region" description="Basic residues" evidence="1">
    <location>
        <begin position="28"/>
        <end position="61"/>
    </location>
</feature>
<accession>A0A1A8YRX0</accession>
<proteinExistence type="predicted"/>
<evidence type="ECO:0000256" key="1">
    <source>
        <dbReference type="SAM" id="MobiDB-lite"/>
    </source>
</evidence>
<organism evidence="2 3">
    <name type="scientific">Plasmodium ovale wallikeri</name>
    <dbReference type="NCBI Taxonomy" id="864142"/>
    <lineage>
        <taxon>Eukaryota</taxon>
        <taxon>Sar</taxon>
        <taxon>Alveolata</taxon>
        <taxon>Apicomplexa</taxon>
        <taxon>Aconoidasida</taxon>
        <taxon>Haemosporida</taxon>
        <taxon>Plasmodiidae</taxon>
        <taxon>Plasmodium</taxon>
        <taxon>Plasmodium (Plasmodium)</taxon>
    </lineage>
</organism>
<dbReference type="Proteomes" id="UP000078550">
    <property type="component" value="Unassembled WGS sequence"/>
</dbReference>